<dbReference type="RefSeq" id="XP_029291818.1">
    <property type="nucleotide sequence ID" value="XM_029435958.1"/>
</dbReference>
<comment type="caution">
    <text evidence="9">Lacks conserved residue(s) required for the propagation of feature annotation.</text>
</comment>
<dbReference type="PANTHER" id="PTHR48071">
    <property type="entry name" value="SRCR DOMAIN-CONTAINING PROTEIN"/>
    <property type="match status" value="1"/>
</dbReference>
<dbReference type="OrthoDB" id="8934573at2759"/>
<evidence type="ECO:0000256" key="10">
    <source>
        <dbReference type="SAM" id="MobiDB-lite"/>
    </source>
</evidence>
<evidence type="ECO:0000256" key="1">
    <source>
        <dbReference type="ARBA" id="ARBA00004167"/>
    </source>
</evidence>
<dbReference type="InterPro" id="IPR036772">
    <property type="entry name" value="SRCR-like_dom_sf"/>
</dbReference>
<feature type="domain" description="SRCR" evidence="13">
    <location>
        <begin position="300"/>
        <end position="398"/>
    </location>
</feature>
<feature type="domain" description="SRCR" evidence="13">
    <location>
        <begin position="509"/>
        <end position="605"/>
    </location>
</feature>
<evidence type="ECO:0000256" key="7">
    <source>
        <dbReference type="ARBA" id="ARBA00023157"/>
    </source>
</evidence>
<gene>
    <name evidence="15" type="primary">LOC115011029</name>
</gene>
<dbReference type="InterPro" id="IPR001190">
    <property type="entry name" value="SRCR"/>
</dbReference>
<dbReference type="KEGG" id="cgob:115011029"/>
<evidence type="ECO:0000256" key="5">
    <source>
        <dbReference type="ARBA" id="ARBA00022989"/>
    </source>
</evidence>
<dbReference type="PROSITE" id="PS50287">
    <property type="entry name" value="SRCR_2"/>
    <property type="match status" value="10"/>
</dbReference>
<dbReference type="FunFam" id="3.10.250.10:FF:000016">
    <property type="entry name" value="Scavenger receptor cysteine-rich protein type 12"/>
    <property type="match status" value="2"/>
</dbReference>
<feature type="domain" description="SRCR" evidence="13">
    <location>
        <begin position="403"/>
        <end position="505"/>
    </location>
</feature>
<feature type="signal peptide" evidence="12">
    <location>
        <begin position="1"/>
        <end position="19"/>
    </location>
</feature>
<feature type="disulfide bond" evidence="9">
    <location>
        <begin position="474"/>
        <end position="484"/>
    </location>
</feature>
<name>A0A6J2Q018_COTGO</name>
<accession>A0A6J2Q018</accession>
<evidence type="ECO:0000256" key="12">
    <source>
        <dbReference type="SAM" id="SignalP"/>
    </source>
</evidence>
<evidence type="ECO:0000259" key="13">
    <source>
        <dbReference type="PROSITE" id="PS50287"/>
    </source>
</evidence>
<dbReference type="PRINTS" id="PR00258">
    <property type="entry name" value="SPERACTRCPTR"/>
</dbReference>
<keyword evidence="15" id="KW-0675">Receptor</keyword>
<dbReference type="Gene3D" id="3.10.250.10">
    <property type="entry name" value="SRCR-like domain"/>
    <property type="match status" value="8"/>
</dbReference>
<feature type="region of interest" description="Disordered" evidence="10">
    <location>
        <begin position="1256"/>
        <end position="1289"/>
    </location>
</feature>
<dbReference type="PANTHER" id="PTHR48071:SF25">
    <property type="entry name" value="SCAVENGER RECEPTOR CYSTEINE-RICH TYPE 1 PROTEIN M160-LIKE ISOFORM X1"/>
    <property type="match status" value="1"/>
</dbReference>
<keyword evidence="14" id="KW-1185">Reference proteome</keyword>
<evidence type="ECO:0000256" key="9">
    <source>
        <dbReference type="PROSITE-ProRule" id="PRU00196"/>
    </source>
</evidence>
<evidence type="ECO:0000313" key="14">
    <source>
        <dbReference type="Proteomes" id="UP000504630"/>
    </source>
</evidence>
<keyword evidence="6 11" id="KW-0472">Membrane</keyword>
<keyword evidence="8" id="KW-0325">Glycoprotein</keyword>
<feature type="chain" id="PRO_5026853329" evidence="12">
    <location>
        <begin position="20"/>
        <end position="1289"/>
    </location>
</feature>
<feature type="compositionally biased region" description="Acidic residues" evidence="10">
    <location>
        <begin position="1280"/>
        <end position="1289"/>
    </location>
</feature>
<feature type="domain" description="SRCR" evidence="13">
    <location>
        <begin position="710"/>
        <end position="808"/>
    </location>
</feature>
<feature type="domain" description="SRCR" evidence="13">
    <location>
        <begin position="25"/>
        <end position="124"/>
    </location>
</feature>
<reference evidence="15" key="1">
    <citation type="submission" date="2025-08" db="UniProtKB">
        <authorList>
            <consortium name="RefSeq"/>
        </authorList>
    </citation>
    <scope>IDENTIFICATION</scope>
</reference>
<keyword evidence="2 11" id="KW-0812">Transmembrane</keyword>
<sequence length="1289" mass="143534">MMWFLLLLLYTAHIERVIAQGDNRLILMNGSNPCEGHIRIYHKSKLGYVGDTFWSMNNAKVVCRSTHCDEPVSTYSDYTQLPIGEAWLNEVNCTGEERHLTECTYPGWGIKHFTNKKLIKIECSNKIHMSLDGFRCAGAVQYSTDREKTSSGYLCGDSGWGKKQKDADLLCKNLNCGGYKEIPKVEWMVWKSFKDFKKMSIDCSGIGDVTNLWQCATKELPSCKSPASVICTDHEKLQLSGNTSNVCSGRLEKLENDIWEPVKDINTTPDVRCKQMYCGTAVKQSPTGKQLTCTDNVKVVLMDKGNTSQCYGAVYIEVNNARWPVCASTWTDKEAEVVCRELNCGRMISKYKNTNKILNNGIMDNVECSAKESSLWHCRAKRDKDHFKCSSHAYVDCAGSLDVRLMDSPGKCAGRVEIQHKGLWHRVDKKQWTSINSNVVCRQQGCGNYSQEYSTSHVKFSQGSGDFLAKNVNCQQNAENISECITGDIQIPKSTAAVAVGITCDDHKVVFLKGSCSGEVAIEHRNKTFWLSGSKETWNQKTANIVCRQMRCGKASHFTTSNTSMMEDVWNESYRCSPNTTSLFDCETTTRPSDHNASVAIVECSGKIKVNLTNKCWGHVHFCVDGKCGGVCNDTWTDHHSLMLCKNLDCGDQILHLNAKPEQYNVAFKGLYPHKNWTNLAECNAISFKAHEDSCKTNPAYVVCSGSVMARFNTTRDKCSGNLQMYNDGQWLPVCKEALQDSNIRNIICRELSCSQNDLSTNLLIEYFGPQSAGGRIISKIQCSGKSLTACTMTLSEDKCPLGAIQCSSWSKLTLSGSKACSGSLFVDTHEKTSHVSIEGWTEIDGNRVCQDLECGKLKSNKTTISSSRPTTSFSCAAVENPKNIWACEKDTSLQSETNQTLFIECQDEPKVTLSDECHGEVRINDIGVCDSHWKKEYSGMVCQQQGCSYAIDGLVRVKLLEPDKQYHHVSCEHNHVQMGECKRFLAKCDGNLVSIHCVNDVKFNTTEKCGGQIQVNYGDNWEKVCPLTESFPKKLLNSEMLCENTDCKGYNNSINKNNKQVSMGITLICDNANDIKYCVQRKTCDGQRPAEIYCNGYVEKVEPTGKPAPNLTVTIILVLGFILVLVILIVIFVRICIVNKAKAVSTRMLARKEVEFESGDYDDVMEKSNEMEDRSQASFREEVEVKSTSFNSYNNMDDVAETEPLTGQAATFAASGGNYVDEVPLDHISDGVTYEVDDPQENYDDIEAFPAITQTEAEVHDSPQVTPESDAAEPVGLVEGDDDYLVPG</sequence>
<evidence type="ECO:0000313" key="15">
    <source>
        <dbReference type="RefSeq" id="XP_029291818.1"/>
    </source>
</evidence>
<comment type="subcellular location">
    <subcellularLocation>
        <location evidence="1">Membrane</location>
        <topology evidence="1">Single-pass membrane protein</topology>
    </subcellularLocation>
</comment>
<feature type="domain" description="SRCR" evidence="13">
    <location>
        <begin position="996"/>
        <end position="1096"/>
    </location>
</feature>
<keyword evidence="4" id="KW-0677">Repeat</keyword>
<keyword evidence="7 9" id="KW-1015">Disulfide bond</keyword>
<dbReference type="SMART" id="SM00202">
    <property type="entry name" value="SR"/>
    <property type="match status" value="4"/>
</dbReference>
<feature type="disulfide bond" evidence="9">
    <location>
        <begin position="972"/>
        <end position="982"/>
    </location>
</feature>
<dbReference type="Pfam" id="PF00530">
    <property type="entry name" value="SRCR"/>
    <property type="match status" value="6"/>
</dbReference>
<evidence type="ECO:0000256" key="8">
    <source>
        <dbReference type="ARBA" id="ARBA00023180"/>
    </source>
</evidence>
<dbReference type="GO" id="GO:0016020">
    <property type="term" value="C:membrane"/>
    <property type="evidence" value="ECO:0007669"/>
    <property type="project" value="UniProtKB-SubCell"/>
</dbReference>
<feature type="disulfide bond" evidence="9">
    <location>
        <begin position="368"/>
        <end position="378"/>
    </location>
</feature>
<evidence type="ECO:0000256" key="11">
    <source>
        <dbReference type="SAM" id="Phobius"/>
    </source>
</evidence>
<feature type="domain" description="SRCR" evidence="13">
    <location>
        <begin position="811"/>
        <end position="919"/>
    </location>
</feature>
<feature type="domain" description="SRCR" evidence="13">
    <location>
        <begin position="127"/>
        <end position="232"/>
    </location>
</feature>
<evidence type="ECO:0000256" key="6">
    <source>
        <dbReference type="ARBA" id="ARBA00023136"/>
    </source>
</evidence>
<keyword evidence="3 12" id="KW-0732">Signal</keyword>
<feature type="domain" description="SRCR" evidence="13">
    <location>
        <begin position="929"/>
        <end position="999"/>
    </location>
</feature>
<keyword evidence="5 11" id="KW-1133">Transmembrane helix</keyword>
<dbReference type="Proteomes" id="UP000504630">
    <property type="component" value="Chromosome 7"/>
</dbReference>
<feature type="transmembrane region" description="Helical" evidence="11">
    <location>
        <begin position="1112"/>
        <end position="1138"/>
    </location>
</feature>
<dbReference type="SUPFAM" id="SSF56487">
    <property type="entry name" value="SRCR-like"/>
    <property type="match status" value="9"/>
</dbReference>
<evidence type="ECO:0000256" key="3">
    <source>
        <dbReference type="ARBA" id="ARBA00022729"/>
    </source>
</evidence>
<dbReference type="InParanoid" id="A0A6J2Q018"/>
<evidence type="ECO:0000256" key="2">
    <source>
        <dbReference type="ARBA" id="ARBA00022692"/>
    </source>
</evidence>
<proteinExistence type="predicted"/>
<protein>
    <submittedName>
        <fullName evidence="15">Scavenger receptor cysteine-rich type 1 protein M160</fullName>
    </submittedName>
</protein>
<dbReference type="GeneID" id="115011029"/>
<feature type="disulfide bond" evidence="9">
    <location>
        <begin position="576"/>
        <end position="586"/>
    </location>
</feature>
<organism evidence="14 15">
    <name type="scientific">Cottoperca gobio</name>
    <name type="common">Frogmouth</name>
    <name type="synonym">Aphritis gobio</name>
    <dbReference type="NCBI Taxonomy" id="56716"/>
    <lineage>
        <taxon>Eukaryota</taxon>
        <taxon>Metazoa</taxon>
        <taxon>Chordata</taxon>
        <taxon>Craniata</taxon>
        <taxon>Vertebrata</taxon>
        <taxon>Euteleostomi</taxon>
        <taxon>Actinopterygii</taxon>
        <taxon>Neopterygii</taxon>
        <taxon>Teleostei</taxon>
        <taxon>Neoteleostei</taxon>
        <taxon>Acanthomorphata</taxon>
        <taxon>Eupercaria</taxon>
        <taxon>Perciformes</taxon>
        <taxon>Notothenioidei</taxon>
        <taxon>Bovichtidae</taxon>
        <taxon>Cottoperca</taxon>
    </lineage>
</organism>
<feature type="domain" description="SRCR" evidence="13">
    <location>
        <begin position="599"/>
        <end position="705"/>
    </location>
</feature>
<feature type="disulfide bond" evidence="9">
    <location>
        <begin position="93"/>
        <end position="103"/>
    </location>
</feature>
<evidence type="ECO:0000256" key="4">
    <source>
        <dbReference type="ARBA" id="ARBA00022737"/>
    </source>
</evidence>